<protein>
    <submittedName>
        <fullName evidence="3">Pimeloyl-ACP methyl ester carboxylesterase</fullName>
        <ecNumber evidence="3">3.3.-.-</ecNumber>
    </submittedName>
</protein>
<dbReference type="Proteomes" id="UP001364224">
    <property type="component" value="Unassembled WGS sequence"/>
</dbReference>
<name>A0ABU8BNK2_9BRAD</name>
<dbReference type="PANTHER" id="PTHR43329">
    <property type="entry name" value="EPOXIDE HYDROLASE"/>
    <property type="match status" value="1"/>
</dbReference>
<dbReference type="EMBL" id="JAZHRV010000001">
    <property type="protein sequence ID" value="MEH2560145.1"/>
    <property type="molecule type" value="Genomic_DNA"/>
</dbReference>
<evidence type="ECO:0000313" key="4">
    <source>
        <dbReference type="Proteomes" id="UP001364224"/>
    </source>
</evidence>
<dbReference type="InterPro" id="IPR000073">
    <property type="entry name" value="AB_hydrolase_1"/>
</dbReference>
<dbReference type="Pfam" id="PF00561">
    <property type="entry name" value="Abhydrolase_1"/>
    <property type="match status" value="1"/>
</dbReference>
<dbReference type="InterPro" id="IPR000639">
    <property type="entry name" value="Epox_hydrolase-like"/>
</dbReference>
<evidence type="ECO:0000313" key="3">
    <source>
        <dbReference type="EMBL" id="MEH2560145.1"/>
    </source>
</evidence>
<evidence type="ECO:0000259" key="2">
    <source>
        <dbReference type="Pfam" id="PF00561"/>
    </source>
</evidence>
<dbReference type="EC" id="3.3.-.-" evidence="3"/>
<dbReference type="SUPFAM" id="SSF53474">
    <property type="entry name" value="alpha/beta-Hydrolases"/>
    <property type="match status" value="1"/>
</dbReference>
<accession>A0ABU8BNK2</accession>
<dbReference type="PRINTS" id="PR00412">
    <property type="entry name" value="EPOXHYDRLASE"/>
</dbReference>
<reference evidence="3 4" key="1">
    <citation type="submission" date="2024-02" db="EMBL/GenBank/DDBJ databases">
        <title>Adaptive strategies in a cosmopolitan and abundant soil bacterium.</title>
        <authorList>
            <person name="Carini P."/>
        </authorList>
    </citation>
    <scope>NUCLEOTIDE SEQUENCE [LARGE SCALE GENOMIC DNA]</scope>
    <source>
        <strain evidence="3 4">AZCC 1608</strain>
    </source>
</reference>
<proteinExistence type="predicted"/>
<gene>
    <name evidence="3" type="ORF">V1286_007674</name>
</gene>
<keyword evidence="4" id="KW-1185">Reference proteome</keyword>
<dbReference type="RefSeq" id="WP_334489007.1">
    <property type="nucleotide sequence ID" value="NZ_JAZHRV010000001.1"/>
</dbReference>
<organism evidence="3 4">
    <name type="scientific">Bradyrhizobium algeriense</name>
    <dbReference type="NCBI Taxonomy" id="634784"/>
    <lineage>
        <taxon>Bacteria</taxon>
        <taxon>Pseudomonadati</taxon>
        <taxon>Pseudomonadota</taxon>
        <taxon>Alphaproteobacteria</taxon>
        <taxon>Hyphomicrobiales</taxon>
        <taxon>Nitrobacteraceae</taxon>
        <taxon>Bradyrhizobium</taxon>
    </lineage>
</organism>
<keyword evidence="1 3" id="KW-0378">Hydrolase</keyword>
<feature type="domain" description="AB hydrolase-1" evidence="2">
    <location>
        <begin position="30"/>
        <end position="282"/>
    </location>
</feature>
<sequence length="301" mass="33951">MSTTAATELRHQFVDVEGARLHYVIAGSGPLMLFVHGFPQHWYAFRHQLAEFAKDHTVVAVDLRGVNLSSRPKNLRDNGVWVAADDMKCLVQHLGFSTCIMVGHDWGTAVGYSFALHHREMLDRLVVMSGSHPATFDRDLHCNESQIVGGKHWLRLRRPDSAAKIAANDFEALKRTFAEHSFFTKDDLEAYLAAWRQPGAIEGMVAWYHAEGWGPAEGLSPAHGNYVHEISPQIITMPTLVIYGDRDKFLVPQNYDGLDKYVPHLTIHRIEGGSHWILDEHPALINRYIRAFLESASAQHD</sequence>
<dbReference type="Gene3D" id="3.40.50.1820">
    <property type="entry name" value="alpha/beta hydrolase"/>
    <property type="match status" value="1"/>
</dbReference>
<comment type="caution">
    <text evidence="3">The sequence shown here is derived from an EMBL/GenBank/DDBJ whole genome shotgun (WGS) entry which is preliminary data.</text>
</comment>
<dbReference type="GO" id="GO:0016787">
    <property type="term" value="F:hydrolase activity"/>
    <property type="evidence" value="ECO:0007669"/>
    <property type="project" value="UniProtKB-KW"/>
</dbReference>
<evidence type="ECO:0000256" key="1">
    <source>
        <dbReference type="ARBA" id="ARBA00022801"/>
    </source>
</evidence>
<dbReference type="InterPro" id="IPR029058">
    <property type="entry name" value="AB_hydrolase_fold"/>
</dbReference>